<comment type="caution">
    <text evidence="4">The sequence shown here is derived from an EMBL/GenBank/DDBJ whole genome shotgun (WGS) entry which is preliminary data.</text>
</comment>
<dbReference type="AlphaFoldDB" id="A0AAV3T6M6"/>
<reference evidence="4 5" key="1">
    <citation type="journal article" date="2019" name="Int. J. Syst. Evol. Microbiol.">
        <title>The Global Catalogue of Microorganisms (GCM) 10K type strain sequencing project: providing services to taxonomists for standard genome sequencing and annotation.</title>
        <authorList>
            <consortium name="The Broad Institute Genomics Platform"/>
            <consortium name="The Broad Institute Genome Sequencing Center for Infectious Disease"/>
            <person name="Wu L."/>
            <person name="Ma J."/>
        </authorList>
    </citation>
    <scope>NUCLEOTIDE SEQUENCE [LARGE SCALE GENOMIC DNA]</scope>
    <source>
        <strain evidence="4 5">JCM 16328</strain>
    </source>
</reference>
<sequence length="416" mass="43025">MSPHDANPNSRDGVRFEYDPGVVRFRTGAAADLADELQKHGLERALVVCGSTVGSTSAVIDPVTEGLGDRLAGVFDETTPEKRLDTAYDGLDAARKHDADALVALGGGSSLDVAKMISVLSADDRDPEAVGAELADTGSISVPEGSLLPVVAVPTTLAGADLSAVAGVTASPGSDLVDESAVPAGTDAVGGGVSDPRLMPTATVYDPELFATTPERILAASAMNGFDKGIETLYARNATPVTDATAARGLGLLADGLRKFGAEEEATAETLEPVVEGIWLVQYGISRPDGTTLSMIHAFGHGLTRTYDVQQGAAHAVVAPHVLRYLFERVDARRDLLAEALGEPGAADPAEAVIDAVAEVRDALGLPSRLRDVDGPDPEAFPQVAEAIVGDSFVANAPQGLDVRAEEIEAVLRDAY</sequence>
<keyword evidence="5" id="KW-1185">Reference proteome</keyword>
<dbReference type="GO" id="GO:0046872">
    <property type="term" value="F:metal ion binding"/>
    <property type="evidence" value="ECO:0007669"/>
    <property type="project" value="InterPro"/>
</dbReference>
<name>A0AAV3T6M6_9EURY</name>
<organism evidence="4 5">
    <name type="scientific">Natronoarchaeum mannanilyticum</name>
    <dbReference type="NCBI Taxonomy" id="926360"/>
    <lineage>
        <taxon>Archaea</taxon>
        <taxon>Methanobacteriati</taxon>
        <taxon>Methanobacteriota</taxon>
        <taxon>Stenosarchaea group</taxon>
        <taxon>Halobacteria</taxon>
        <taxon>Halobacteriales</taxon>
        <taxon>Natronoarchaeaceae</taxon>
    </lineage>
</organism>
<evidence type="ECO:0000313" key="5">
    <source>
        <dbReference type="Proteomes" id="UP001500420"/>
    </source>
</evidence>
<evidence type="ECO:0000259" key="3">
    <source>
        <dbReference type="Pfam" id="PF25137"/>
    </source>
</evidence>
<dbReference type="RefSeq" id="WP_343772808.1">
    <property type="nucleotide sequence ID" value="NZ_BAAADV010000001.1"/>
</dbReference>
<feature type="domain" description="Alcohol dehydrogenase iron-type/glycerol dehydrogenase GldA" evidence="2">
    <location>
        <begin position="20"/>
        <end position="172"/>
    </location>
</feature>
<dbReference type="CDD" id="cd14866">
    <property type="entry name" value="Fe-ADH-like"/>
    <property type="match status" value="1"/>
</dbReference>
<dbReference type="Proteomes" id="UP001500420">
    <property type="component" value="Unassembled WGS sequence"/>
</dbReference>
<dbReference type="Gene3D" id="1.20.1090.10">
    <property type="entry name" value="Dehydroquinate synthase-like - alpha domain"/>
    <property type="match status" value="1"/>
</dbReference>
<evidence type="ECO:0000256" key="1">
    <source>
        <dbReference type="ARBA" id="ARBA00023002"/>
    </source>
</evidence>
<dbReference type="SUPFAM" id="SSF56796">
    <property type="entry name" value="Dehydroquinate synthase-like"/>
    <property type="match status" value="1"/>
</dbReference>
<accession>A0AAV3T6M6</accession>
<keyword evidence="1" id="KW-0560">Oxidoreductase</keyword>
<proteinExistence type="predicted"/>
<dbReference type="PANTHER" id="PTHR11496:SF83">
    <property type="entry name" value="HYDROXYACID-OXOACID TRANSHYDROGENASE, MITOCHONDRIAL"/>
    <property type="match status" value="1"/>
</dbReference>
<evidence type="ECO:0000313" key="4">
    <source>
        <dbReference type="EMBL" id="GAA0666738.1"/>
    </source>
</evidence>
<dbReference type="EMBL" id="BAAADV010000001">
    <property type="protein sequence ID" value="GAA0666738.1"/>
    <property type="molecule type" value="Genomic_DNA"/>
</dbReference>
<feature type="domain" description="Fe-containing alcohol dehydrogenase-like C-terminal" evidence="3">
    <location>
        <begin position="219"/>
        <end position="416"/>
    </location>
</feature>
<dbReference type="Pfam" id="PF00465">
    <property type="entry name" value="Fe-ADH"/>
    <property type="match status" value="1"/>
</dbReference>
<dbReference type="Pfam" id="PF25137">
    <property type="entry name" value="ADH_Fe_C"/>
    <property type="match status" value="1"/>
</dbReference>
<protein>
    <submittedName>
        <fullName evidence="4">Iron-containing alcohol dehydrogenase family protein</fullName>
    </submittedName>
</protein>
<dbReference type="InterPro" id="IPR039697">
    <property type="entry name" value="Alcohol_dehydrogenase_Fe"/>
</dbReference>
<gene>
    <name evidence="4" type="ORF">GCM10009020_10070</name>
</gene>
<dbReference type="InterPro" id="IPR056798">
    <property type="entry name" value="ADH_Fe_C"/>
</dbReference>
<dbReference type="Gene3D" id="3.40.50.1970">
    <property type="match status" value="1"/>
</dbReference>
<evidence type="ECO:0000259" key="2">
    <source>
        <dbReference type="Pfam" id="PF00465"/>
    </source>
</evidence>
<dbReference type="GO" id="GO:0004022">
    <property type="term" value="F:alcohol dehydrogenase (NAD+) activity"/>
    <property type="evidence" value="ECO:0007669"/>
    <property type="project" value="TreeGrafter"/>
</dbReference>
<dbReference type="InterPro" id="IPR001670">
    <property type="entry name" value="ADH_Fe/GldA"/>
</dbReference>
<dbReference type="PANTHER" id="PTHR11496">
    <property type="entry name" value="ALCOHOL DEHYDROGENASE"/>
    <property type="match status" value="1"/>
</dbReference>